<dbReference type="Proteomes" id="UP000033111">
    <property type="component" value="Chromosome"/>
</dbReference>
<dbReference type="SUPFAM" id="SSF52540">
    <property type="entry name" value="P-loop containing nucleoside triphosphate hydrolases"/>
    <property type="match status" value="1"/>
</dbReference>
<dbReference type="KEGG" id="msw:MSSIT_1963"/>
<keyword evidence="2" id="KW-1185">Reference proteome</keyword>
<protein>
    <recommendedName>
        <fullName evidence="3">Rad50/SbcC-type AAA domain-containing protein</fullName>
    </recommendedName>
</protein>
<dbReference type="InterPro" id="IPR027417">
    <property type="entry name" value="P-loop_NTPase"/>
</dbReference>
<accession>A0A0E3P4K4</accession>
<dbReference type="AlphaFoldDB" id="A0A0E3P4K4"/>
<dbReference type="GeneID" id="24860820"/>
<dbReference type="RefSeq" id="WP_048172223.1">
    <property type="nucleotide sequence ID" value="NZ_CP009506.1"/>
</dbReference>
<evidence type="ECO:0000313" key="2">
    <source>
        <dbReference type="Proteomes" id="UP000033111"/>
    </source>
</evidence>
<evidence type="ECO:0000313" key="1">
    <source>
        <dbReference type="EMBL" id="AKB28682.1"/>
    </source>
</evidence>
<dbReference type="InterPro" id="IPR022205">
    <property type="entry name" value="DUF3732"/>
</dbReference>
<dbReference type="Gene3D" id="3.40.50.300">
    <property type="entry name" value="P-loop containing nucleotide triphosphate hydrolases"/>
    <property type="match status" value="1"/>
</dbReference>
<dbReference type="OrthoDB" id="148398at2157"/>
<reference evidence="1 2" key="1">
    <citation type="submission" date="2014-07" db="EMBL/GenBank/DDBJ databases">
        <title>Methanogenic archaea and the global carbon cycle.</title>
        <authorList>
            <person name="Henriksen J.R."/>
            <person name="Luke J."/>
            <person name="Reinhart S."/>
            <person name="Benedict M.N."/>
            <person name="Youngblut N.D."/>
            <person name="Metcalf M.E."/>
            <person name="Whitaker R.J."/>
            <person name="Metcalf W.W."/>
        </authorList>
    </citation>
    <scope>NUCLEOTIDE SEQUENCE [LARGE SCALE GENOMIC DNA]</scope>
    <source>
        <strain evidence="1 2">T4/M</strain>
    </source>
</reference>
<gene>
    <name evidence="1" type="ORF">MSSIT_1963</name>
</gene>
<dbReference type="Pfam" id="PF12532">
    <property type="entry name" value="DUF3732"/>
    <property type="match status" value="1"/>
</dbReference>
<dbReference type="HOGENOM" id="CLU_028585_0_0_2"/>
<organism evidence="1 2">
    <name type="scientific">Methanosarcina siciliae T4/M</name>
    <dbReference type="NCBI Taxonomy" id="1434120"/>
    <lineage>
        <taxon>Archaea</taxon>
        <taxon>Methanobacteriati</taxon>
        <taxon>Methanobacteriota</taxon>
        <taxon>Stenosarchaea group</taxon>
        <taxon>Methanomicrobia</taxon>
        <taxon>Methanosarcinales</taxon>
        <taxon>Methanosarcinaceae</taxon>
        <taxon>Methanosarcina</taxon>
    </lineage>
</organism>
<dbReference type="PATRIC" id="fig|1434120.4.peg.2530"/>
<name>A0A0E3P4K4_9EURY</name>
<dbReference type="EMBL" id="CP009506">
    <property type="protein sequence ID" value="AKB28682.1"/>
    <property type="molecule type" value="Genomic_DNA"/>
</dbReference>
<sequence length="640" mass="73856">MIQIKDIILYGFRDDQIRVLKLKTNDVNLIIGESHTGKSALIDIIDYCFGSPDFKVEKNFIAKNVLWFVLKIKVGNDYILIGRKNPEKSNSTNQSYIETCNVDYIPDVKKIKENATIDMVKRIIAERMGILLDDGKVVIKPEHYIPSITLRHSLFYSFQSSDDIISNKYIFFGQNELYVEQAIKKTLPYFLGAFGKEEIEIQKHLDGLRDKKREINRQIRDYEKIVGKRFEKGYSLISEAIKCNLILEENRSCSPEEIIPLLSKLVESQDRASKIINEPQIFELRKERNEILDKIDDIKRNLVEINGMCELFDNYKAVSTEGLERLHSINIFKEMPDSEAFCCPLCNTEITGMSSSIKMIKEHADDIRERLGGFGNDYEDMKKYSKLKQDELKLLKGKLGEITAKIDGLYKEDLRKEDSIISQSKTLGRISLWIENLEVVDSYKLKKLEKAFDENIKDISKKLTDPLVKVDTLLSSGEIGTKITSNAYKLKLDCSDKPIAFNLKKCTIIGLDVNEEPIFFENIGSTKNHIGYHLSVLFAFHNYFVKHQRPVPRFLIIDQPTMSQSSSARDESLDSTTIKNIREMLLNYKEYIGEEFQLIVFEHEQKGTFDEETCGNKIPDGIIWKTDGLKLIPDSWIEYK</sequence>
<proteinExistence type="predicted"/>
<evidence type="ECO:0008006" key="3">
    <source>
        <dbReference type="Google" id="ProtNLM"/>
    </source>
</evidence>